<sequence length="272" mass="30476">MNVPELVEENHEGKPRYNSVYTRILANSIASALGVDAIVNKVVVHLTGYPEFMKWFKNTTDNGIRNIIFVGGNTRHHRYPGPSVPEANITIQNYLRSNRKESVTIGNISLPERREEAMKMLYKTISGARFFTTQMLFAHRQIVHVLSEYGSLCASAGLEPATVLLSFAPLKSTADLNLLDFLGVDIPENIKEHILEEGSIEGASRRSLMNALSVYREVLSSLDKSKDKVPIGINIEQLTKSNLPLSVKMLDSFSKVIDLDREEVIDYVKNLD</sequence>
<organism evidence="2">
    <name type="scientific">mine drainage metagenome</name>
    <dbReference type="NCBI Taxonomy" id="410659"/>
    <lineage>
        <taxon>unclassified sequences</taxon>
        <taxon>metagenomes</taxon>
        <taxon>ecological metagenomes</taxon>
    </lineage>
</organism>
<evidence type="ECO:0000256" key="1">
    <source>
        <dbReference type="ARBA" id="ARBA00023002"/>
    </source>
</evidence>
<proteinExistence type="predicted"/>
<evidence type="ECO:0008006" key="3">
    <source>
        <dbReference type="Google" id="ProtNLM"/>
    </source>
</evidence>
<dbReference type="GO" id="GO:0016491">
    <property type="term" value="F:oxidoreductase activity"/>
    <property type="evidence" value="ECO:0007669"/>
    <property type="project" value="UniProtKB-KW"/>
</dbReference>
<keyword evidence="1" id="KW-0560">Oxidoreductase</keyword>
<protein>
    <recommendedName>
        <fullName evidence="3">Methylenetetrahydrofolate reductase (NAD(P)H)</fullName>
    </recommendedName>
</protein>
<dbReference type="SUPFAM" id="SSF51730">
    <property type="entry name" value="FAD-linked oxidoreductase"/>
    <property type="match status" value="1"/>
</dbReference>
<gene>
    <name evidence="2" type="ORF">B1B_02659</name>
</gene>
<evidence type="ECO:0000313" key="2">
    <source>
        <dbReference type="EMBL" id="EQD74451.1"/>
    </source>
</evidence>
<dbReference type="Gene3D" id="3.20.20.220">
    <property type="match status" value="1"/>
</dbReference>
<dbReference type="InterPro" id="IPR029041">
    <property type="entry name" value="FAD-linked_oxidoreductase-like"/>
</dbReference>
<comment type="caution">
    <text evidence="2">The sequence shown here is derived from an EMBL/GenBank/DDBJ whole genome shotgun (WGS) entry which is preliminary data.</text>
</comment>
<dbReference type="EMBL" id="AUZY01001597">
    <property type="protein sequence ID" value="EQD74451.1"/>
    <property type="molecule type" value="Genomic_DNA"/>
</dbReference>
<reference evidence="2" key="2">
    <citation type="journal article" date="2014" name="ISME J.">
        <title>Microbial stratification in low pH oxic and suboxic macroscopic growths along an acid mine drainage.</title>
        <authorList>
            <person name="Mendez-Garcia C."/>
            <person name="Mesa V."/>
            <person name="Sprenger R.R."/>
            <person name="Richter M."/>
            <person name="Diez M.S."/>
            <person name="Solano J."/>
            <person name="Bargiela R."/>
            <person name="Golyshina O.V."/>
            <person name="Manteca A."/>
            <person name="Ramos J.L."/>
            <person name="Gallego J.R."/>
            <person name="Llorente I."/>
            <person name="Martins Dos Santos V.A."/>
            <person name="Jensen O.N."/>
            <person name="Pelaez A.I."/>
            <person name="Sanchez J."/>
            <person name="Ferrer M."/>
        </authorList>
    </citation>
    <scope>NUCLEOTIDE SEQUENCE</scope>
</reference>
<name>T1BNM7_9ZZZZ</name>
<reference evidence="2" key="1">
    <citation type="submission" date="2013-08" db="EMBL/GenBank/DDBJ databases">
        <authorList>
            <person name="Mendez C."/>
            <person name="Richter M."/>
            <person name="Ferrer M."/>
            <person name="Sanchez J."/>
        </authorList>
    </citation>
    <scope>NUCLEOTIDE SEQUENCE</scope>
</reference>
<accession>T1BNM7</accession>
<dbReference type="AlphaFoldDB" id="T1BNM7"/>